<dbReference type="EMBL" id="JACHGW010000002">
    <property type="protein sequence ID" value="MBB6051108.1"/>
    <property type="molecule type" value="Genomic_DNA"/>
</dbReference>
<gene>
    <name evidence="1" type="ORF">HNQ39_002899</name>
</gene>
<name>A0A7W9W6Z7_ARMRO</name>
<sequence>MVLDRHPDGIHIALSEGHSRGGIYRLDSGAKVAELGEVEALRWFDNGNQYLLGKGWGDRTYELHQWPSGNLTGSATHLAGLGEVIAVVISPSGCEAVGVWRDQTEAGVDFLHWSNGGLQERSELSYYGSNTLAEYPVFSSNGSHLVLCFSGTMDKLAWWSHDEEDDPYESISEGGTFICGFIIIGNVLTGKYCEPIEIETKIEPGWQPEEAVIAECAFVGAAIFLDASTFDVPLGNGEVRQFSVDGDLLP</sequence>
<dbReference type="SUPFAM" id="SSF82171">
    <property type="entry name" value="DPP6 N-terminal domain-like"/>
    <property type="match status" value="1"/>
</dbReference>
<comment type="caution">
    <text evidence="1">The sequence shown here is derived from an EMBL/GenBank/DDBJ whole genome shotgun (WGS) entry which is preliminary data.</text>
</comment>
<reference evidence="1 2" key="1">
    <citation type="submission" date="2020-08" db="EMBL/GenBank/DDBJ databases">
        <title>Genomic Encyclopedia of Type Strains, Phase IV (KMG-IV): sequencing the most valuable type-strain genomes for metagenomic binning, comparative biology and taxonomic classification.</title>
        <authorList>
            <person name="Goeker M."/>
        </authorList>
    </citation>
    <scope>NUCLEOTIDE SEQUENCE [LARGE SCALE GENOMIC DNA]</scope>
    <source>
        <strain evidence="1 2">DSM 23562</strain>
    </source>
</reference>
<dbReference type="Proteomes" id="UP000520814">
    <property type="component" value="Unassembled WGS sequence"/>
</dbReference>
<protein>
    <submittedName>
        <fullName evidence="1">Uncharacterized protein</fullName>
    </submittedName>
</protein>
<evidence type="ECO:0000313" key="2">
    <source>
        <dbReference type="Proteomes" id="UP000520814"/>
    </source>
</evidence>
<dbReference type="AlphaFoldDB" id="A0A7W9W6Z7"/>
<organism evidence="1 2">
    <name type="scientific">Armatimonas rosea</name>
    <dbReference type="NCBI Taxonomy" id="685828"/>
    <lineage>
        <taxon>Bacteria</taxon>
        <taxon>Bacillati</taxon>
        <taxon>Armatimonadota</taxon>
        <taxon>Armatimonadia</taxon>
        <taxon>Armatimonadales</taxon>
        <taxon>Armatimonadaceae</taxon>
        <taxon>Armatimonas</taxon>
    </lineage>
</organism>
<accession>A0A7W9W6Z7</accession>
<proteinExistence type="predicted"/>
<keyword evidence="2" id="KW-1185">Reference proteome</keyword>
<evidence type="ECO:0000313" key="1">
    <source>
        <dbReference type="EMBL" id="MBB6051108.1"/>
    </source>
</evidence>
<dbReference type="RefSeq" id="WP_184197301.1">
    <property type="nucleotide sequence ID" value="NZ_JACHGW010000002.1"/>
</dbReference>